<proteinExistence type="inferred from homology"/>
<evidence type="ECO:0000256" key="1">
    <source>
        <dbReference type="ARBA" id="ARBA00004651"/>
    </source>
</evidence>
<comment type="similarity">
    <text evidence="2">Belongs to the CitM (TC 2.A.11) transporter family.</text>
</comment>
<keyword evidence="6 8" id="KW-1133">Transmembrane helix</keyword>
<comment type="caution">
    <text evidence="10">The sequence shown here is derived from an EMBL/GenBank/DDBJ whole genome shotgun (WGS) entry which is preliminary data.</text>
</comment>
<feature type="transmembrane region" description="Helical" evidence="8">
    <location>
        <begin position="48"/>
        <end position="67"/>
    </location>
</feature>
<gene>
    <name evidence="10" type="ORF">JXQ802_LOCUS13368</name>
</gene>
<dbReference type="InterPro" id="IPR004680">
    <property type="entry name" value="Cit_transptr-like_dom"/>
</dbReference>
<evidence type="ECO:0000256" key="7">
    <source>
        <dbReference type="ARBA" id="ARBA00023136"/>
    </source>
</evidence>
<dbReference type="PANTHER" id="PTHR43302">
    <property type="entry name" value="TRANSPORTER ARSB-RELATED"/>
    <property type="match status" value="1"/>
</dbReference>
<keyword evidence="7 8" id="KW-0472">Membrane</keyword>
<dbReference type="GO" id="GO:0005886">
    <property type="term" value="C:plasma membrane"/>
    <property type="evidence" value="ECO:0007669"/>
    <property type="project" value="UniProtKB-SubCell"/>
</dbReference>
<keyword evidence="3" id="KW-0813">Transport</keyword>
<evidence type="ECO:0000256" key="2">
    <source>
        <dbReference type="ARBA" id="ARBA00009843"/>
    </source>
</evidence>
<feature type="transmembrane region" description="Helical" evidence="8">
    <location>
        <begin position="519"/>
        <end position="539"/>
    </location>
</feature>
<feature type="transmembrane region" description="Helical" evidence="8">
    <location>
        <begin position="20"/>
        <end position="41"/>
    </location>
</feature>
<organism evidence="10 11">
    <name type="scientific">Rotaria sordida</name>
    <dbReference type="NCBI Taxonomy" id="392033"/>
    <lineage>
        <taxon>Eukaryota</taxon>
        <taxon>Metazoa</taxon>
        <taxon>Spiralia</taxon>
        <taxon>Gnathifera</taxon>
        <taxon>Rotifera</taxon>
        <taxon>Eurotatoria</taxon>
        <taxon>Bdelloidea</taxon>
        <taxon>Philodinida</taxon>
        <taxon>Philodinidae</taxon>
        <taxon>Rotaria</taxon>
    </lineage>
</organism>
<feature type="domain" description="Citrate transporter-like" evidence="9">
    <location>
        <begin position="39"/>
        <end position="461"/>
    </location>
</feature>
<dbReference type="Proteomes" id="UP000663870">
    <property type="component" value="Unassembled WGS sequence"/>
</dbReference>
<dbReference type="AlphaFoldDB" id="A0A814FP63"/>
<comment type="subcellular location">
    <subcellularLocation>
        <location evidence="1">Cell membrane</location>
        <topology evidence="1">Multi-pass membrane protein</topology>
    </subcellularLocation>
</comment>
<feature type="transmembrane region" description="Helical" evidence="8">
    <location>
        <begin position="79"/>
        <end position="98"/>
    </location>
</feature>
<dbReference type="PANTHER" id="PTHR43302:SF5">
    <property type="entry name" value="TRANSPORTER ARSB-RELATED"/>
    <property type="match status" value="1"/>
</dbReference>
<feature type="transmembrane region" description="Helical" evidence="8">
    <location>
        <begin position="131"/>
        <end position="151"/>
    </location>
</feature>
<feature type="transmembrane region" description="Helical" evidence="8">
    <location>
        <begin position="336"/>
        <end position="355"/>
    </location>
</feature>
<feature type="transmembrane region" description="Helical" evidence="8">
    <location>
        <begin position="393"/>
        <end position="411"/>
    </location>
</feature>
<feature type="transmembrane region" description="Helical" evidence="8">
    <location>
        <begin position="361"/>
        <end position="381"/>
    </location>
</feature>
<dbReference type="GO" id="GO:0015105">
    <property type="term" value="F:arsenite transmembrane transporter activity"/>
    <property type="evidence" value="ECO:0007669"/>
    <property type="project" value="InterPro"/>
</dbReference>
<feature type="transmembrane region" description="Helical" evidence="8">
    <location>
        <begin position="437"/>
        <end position="461"/>
    </location>
</feature>
<keyword evidence="4" id="KW-1003">Cell membrane</keyword>
<evidence type="ECO:0000313" key="11">
    <source>
        <dbReference type="Proteomes" id="UP000663870"/>
    </source>
</evidence>
<feature type="transmembrane region" description="Helical" evidence="8">
    <location>
        <begin position="213"/>
        <end position="233"/>
    </location>
</feature>
<accession>A0A814FP63</accession>
<evidence type="ECO:0000313" key="10">
    <source>
        <dbReference type="EMBL" id="CAF0984741.1"/>
    </source>
</evidence>
<evidence type="ECO:0000256" key="3">
    <source>
        <dbReference type="ARBA" id="ARBA00022448"/>
    </source>
</evidence>
<feature type="transmembrane region" description="Helical" evidence="8">
    <location>
        <begin position="473"/>
        <end position="499"/>
    </location>
</feature>
<sequence>MENNDTNATNIDDSSSISTVHIYQIVLGCLTFFLVLPFVLIPFNRYPLGSTGAVLVGAFLMVVTTVVDQSDVYKVIGDVNNLKTIFLLWGMMIISSYFERERLIDHLLNKLFPFECSFYCWLFRLSIVDSFLAALFTNDVACVILTPLVLSKWIDQKRNKNELNTLLLALATQANIGSTLTIFGNPQMALIASKSNAFVDRHSRFELKTCVEYLWIPTFIVWLFNLIFLLIHYHLNQCQSNQTSCEDEPEETAVVEQSVKQEQPSIFMTTSTIELPRFTERFRLRRLEGTCEQRPSILFKKSPLMIDRSVSVASFPSLDEEISENDNTFQPSQSRFFKVILSILLITVIALLFASNDKVNFDIGLVPTGAAIILLVADTLINHRPPILMLTRIDWNVLLLFFGLFVWLNGLNSTGIPHRIWVALNRDSASLTNIKSLLLFFIFILIGSNIFSNVPLTLLVLEQVPRTGDHLGLVLYLSFLTTIAGNLTLFGSVANLIVTQKVLTSSLKHRFSFWTYFKFGFPTTILLSLVGMFIIYGLLQVIH</sequence>
<keyword evidence="5 8" id="KW-0812">Transmembrane</keyword>
<evidence type="ECO:0000256" key="4">
    <source>
        <dbReference type="ARBA" id="ARBA00022475"/>
    </source>
</evidence>
<evidence type="ECO:0000256" key="5">
    <source>
        <dbReference type="ARBA" id="ARBA00022692"/>
    </source>
</evidence>
<evidence type="ECO:0000256" key="6">
    <source>
        <dbReference type="ARBA" id="ARBA00022989"/>
    </source>
</evidence>
<keyword evidence="11" id="KW-1185">Reference proteome</keyword>
<dbReference type="PRINTS" id="PR00758">
    <property type="entry name" value="ARSENICPUMP"/>
</dbReference>
<protein>
    <recommendedName>
        <fullName evidence="9">Citrate transporter-like domain-containing protein</fullName>
    </recommendedName>
</protein>
<dbReference type="Pfam" id="PF03600">
    <property type="entry name" value="CitMHS"/>
    <property type="match status" value="1"/>
</dbReference>
<evidence type="ECO:0000256" key="8">
    <source>
        <dbReference type="SAM" id="Phobius"/>
    </source>
</evidence>
<name>A0A814FP63_9BILA</name>
<dbReference type="EMBL" id="CAJNOL010000287">
    <property type="protein sequence ID" value="CAF0984741.1"/>
    <property type="molecule type" value="Genomic_DNA"/>
</dbReference>
<evidence type="ECO:0000259" key="9">
    <source>
        <dbReference type="Pfam" id="PF03600"/>
    </source>
</evidence>
<feature type="transmembrane region" description="Helical" evidence="8">
    <location>
        <begin position="163"/>
        <end position="183"/>
    </location>
</feature>
<dbReference type="InterPro" id="IPR000802">
    <property type="entry name" value="Arsenical_pump_ArsB"/>
</dbReference>
<reference evidence="10" key="1">
    <citation type="submission" date="2021-02" db="EMBL/GenBank/DDBJ databases">
        <authorList>
            <person name="Nowell W R."/>
        </authorList>
    </citation>
    <scope>NUCLEOTIDE SEQUENCE</scope>
</reference>